<sequence>MEKIIVEEKMRQVLKLAEKGMQQGGDTYCCHYFSW</sequence>
<accession>R4K156</accession>
<protein>
    <submittedName>
        <fullName evidence="1">Uncharacterized protein</fullName>
    </submittedName>
</protein>
<gene>
    <name evidence="1" type="ORF">Clopa_1928</name>
</gene>
<dbReference type="EMBL" id="CP003261">
    <property type="protein sequence ID" value="AGK96827.1"/>
    <property type="molecule type" value="Genomic_DNA"/>
</dbReference>
<dbReference type="AlphaFoldDB" id="R4K156"/>
<organism evidence="1 2">
    <name type="scientific">Clostridium pasteurianum BC1</name>
    <dbReference type="NCBI Taxonomy" id="86416"/>
    <lineage>
        <taxon>Bacteria</taxon>
        <taxon>Bacillati</taxon>
        <taxon>Bacillota</taxon>
        <taxon>Clostridia</taxon>
        <taxon>Eubacteriales</taxon>
        <taxon>Clostridiaceae</taxon>
        <taxon>Clostridium</taxon>
    </lineage>
</organism>
<evidence type="ECO:0000313" key="1">
    <source>
        <dbReference type="EMBL" id="AGK96827.1"/>
    </source>
</evidence>
<evidence type="ECO:0000313" key="2">
    <source>
        <dbReference type="Proteomes" id="UP000013523"/>
    </source>
</evidence>
<dbReference type="KEGG" id="cpas:Clopa_1928"/>
<proteinExistence type="predicted"/>
<dbReference type="HOGENOM" id="CLU_3364306_0_0_9"/>
<keyword evidence="2" id="KW-1185">Reference proteome</keyword>
<reference evidence="1 2" key="1">
    <citation type="submission" date="2012-01" db="EMBL/GenBank/DDBJ databases">
        <title>Complete sequence of chromosome of Clostridium pasteurianum BC1.</title>
        <authorList>
            <consortium name="US DOE Joint Genome Institute"/>
            <person name="Lucas S."/>
            <person name="Han J."/>
            <person name="Lapidus A."/>
            <person name="Cheng J.-F."/>
            <person name="Goodwin L."/>
            <person name="Pitluck S."/>
            <person name="Peters L."/>
            <person name="Mikhailova N."/>
            <person name="Teshima H."/>
            <person name="Detter J.C."/>
            <person name="Han C."/>
            <person name="Tapia R."/>
            <person name="Land M."/>
            <person name="Hauser L."/>
            <person name="Kyrpides N."/>
            <person name="Ivanova N."/>
            <person name="Pagani I."/>
            <person name="Dunn J."/>
            <person name="Taghavi S."/>
            <person name="Francis A."/>
            <person name="van der Lelie D."/>
            <person name="Woyke T."/>
        </authorList>
    </citation>
    <scope>NUCLEOTIDE SEQUENCE [LARGE SCALE GENOMIC DNA]</scope>
    <source>
        <strain evidence="1 2">BC1</strain>
    </source>
</reference>
<dbReference type="STRING" id="86416.Clopa_1928"/>
<name>R4K156_CLOPA</name>
<dbReference type="Proteomes" id="UP000013523">
    <property type="component" value="Chromosome"/>
</dbReference>